<gene>
    <name evidence="4" type="ORF">SLS62_009688</name>
</gene>
<dbReference type="AlphaFoldDB" id="A0AAN9UFC1"/>
<dbReference type="EMBL" id="JAKJXP020000106">
    <property type="protein sequence ID" value="KAK7745647.1"/>
    <property type="molecule type" value="Genomic_DNA"/>
</dbReference>
<dbReference type="Gene3D" id="1.10.600.10">
    <property type="entry name" value="Farnesyl Diphosphate Synthase"/>
    <property type="match status" value="1"/>
</dbReference>
<keyword evidence="5" id="KW-1185">Reference proteome</keyword>
<dbReference type="InterPro" id="IPR008949">
    <property type="entry name" value="Isoprenoid_synthase_dom_sf"/>
</dbReference>
<protein>
    <recommendedName>
        <fullName evidence="6">Longiborneol synthase</fullName>
    </recommendedName>
</protein>
<reference evidence="4 5" key="1">
    <citation type="submission" date="2024-02" db="EMBL/GenBank/DDBJ databases">
        <title>De novo assembly and annotation of 12 fungi associated with fruit tree decline syndrome in Ontario, Canada.</title>
        <authorList>
            <person name="Sulman M."/>
            <person name="Ellouze W."/>
            <person name="Ilyukhin E."/>
        </authorList>
    </citation>
    <scope>NUCLEOTIDE SEQUENCE [LARGE SCALE GENOMIC DNA]</scope>
    <source>
        <strain evidence="4 5">M11/M66-122</strain>
    </source>
</reference>
<organism evidence="4 5">
    <name type="scientific">Diatrype stigma</name>
    <dbReference type="NCBI Taxonomy" id="117547"/>
    <lineage>
        <taxon>Eukaryota</taxon>
        <taxon>Fungi</taxon>
        <taxon>Dikarya</taxon>
        <taxon>Ascomycota</taxon>
        <taxon>Pezizomycotina</taxon>
        <taxon>Sordariomycetes</taxon>
        <taxon>Xylariomycetidae</taxon>
        <taxon>Xylariales</taxon>
        <taxon>Diatrypaceae</taxon>
        <taxon>Diatrype</taxon>
    </lineage>
</organism>
<keyword evidence="2" id="KW-0456">Lyase</keyword>
<proteinExistence type="inferred from homology"/>
<name>A0AAN9UFC1_9PEZI</name>
<feature type="compositionally biased region" description="Basic and acidic residues" evidence="3">
    <location>
        <begin position="18"/>
        <end position="28"/>
    </location>
</feature>
<evidence type="ECO:0000256" key="2">
    <source>
        <dbReference type="ARBA" id="ARBA00023239"/>
    </source>
</evidence>
<feature type="region of interest" description="Disordered" evidence="3">
    <location>
        <begin position="1"/>
        <end position="28"/>
    </location>
</feature>
<evidence type="ECO:0000256" key="3">
    <source>
        <dbReference type="SAM" id="MobiDB-lite"/>
    </source>
</evidence>
<sequence length="355" mass="40409">MGQNFTTLKRRLQPRKGGNRDAKPDPKRLATQLRPLYTELLRDLGYTTAPTVSDERAADVLAVMYKKAVALDVPLDTPISAKGFRLGFSEGVLAYPSHAVELQAFIGLFTWIVVQIDDMLKEFKVDADEFQRRFLSGERQTQCLLQAYAEILREAYDHWDPVLANILVTSGLNFVTSNLLETREGFQKMSVTKAGRSFPYYYRDLAGITEAYAIFGYPTALYPELENFLEAIPDMAKFINHFNDVVSFYKEELADDDRNYVHNRAACEGKTPMQVVKEVKTETVDCVNRVRSILKGRGIYAESWERHMKGHIAMHTTNPRYRLSELGLGEKHPFPEALFKEAEAMARASGKMDQQ</sequence>
<dbReference type="InterPro" id="IPR024652">
    <property type="entry name" value="Trichodiene_synth"/>
</dbReference>
<evidence type="ECO:0000313" key="5">
    <source>
        <dbReference type="Proteomes" id="UP001320420"/>
    </source>
</evidence>
<dbReference type="SFLD" id="SFLDS00005">
    <property type="entry name" value="Isoprenoid_Synthase_Type_I"/>
    <property type="match status" value="1"/>
</dbReference>
<evidence type="ECO:0008006" key="6">
    <source>
        <dbReference type="Google" id="ProtNLM"/>
    </source>
</evidence>
<comment type="similarity">
    <text evidence="1">Belongs to the trichodiene synthase family.</text>
</comment>
<comment type="caution">
    <text evidence="4">The sequence shown here is derived from an EMBL/GenBank/DDBJ whole genome shotgun (WGS) entry which is preliminary data.</text>
</comment>
<accession>A0AAN9UFC1</accession>
<dbReference type="SFLD" id="SFLDG01021">
    <property type="entry name" value="Trichodiene_Synthase_Like"/>
    <property type="match status" value="1"/>
</dbReference>
<dbReference type="Pfam" id="PF06330">
    <property type="entry name" value="TRI5"/>
    <property type="match status" value="1"/>
</dbReference>
<dbReference type="GO" id="GO:0016838">
    <property type="term" value="F:carbon-oxygen lyase activity, acting on phosphates"/>
    <property type="evidence" value="ECO:0007669"/>
    <property type="project" value="InterPro"/>
</dbReference>
<dbReference type="SUPFAM" id="SSF48576">
    <property type="entry name" value="Terpenoid synthases"/>
    <property type="match status" value="1"/>
</dbReference>
<evidence type="ECO:0000313" key="4">
    <source>
        <dbReference type="EMBL" id="KAK7745647.1"/>
    </source>
</evidence>
<dbReference type="Proteomes" id="UP001320420">
    <property type="component" value="Unassembled WGS sequence"/>
</dbReference>
<evidence type="ECO:0000256" key="1">
    <source>
        <dbReference type="ARBA" id="ARBA00007946"/>
    </source>
</evidence>